<dbReference type="InterPro" id="IPR036396">
    <property type="entry name" value="Cyt_P450_sf"/>
</dbReference>
<dbReference type="PRINTS" id="PR00385">
    <property type="entry name" value="P450"/>
</dbReference>
<dbReference type="RefSeq" id="WP_030431310.1">
    <property type="nucleotide sequence ID" value="NZ_JOEF01000018.1"/>
</dbReference>
<reference evidence="3 4" key="1">
    <citation type="submission" date="2016-10" db="EMBL/GenBank/DDBJ databases">
        <authorList>
            <person name="de Groot N.N."/>
        </authorList>
    </citation>
    <scope>NUCLEOTIDE SEQUENCE [LARGE SCALE GENOMIC DNA]</scope>
    <source>
        <strain evidence="3 4">DSM 44149</strain>
    </source>
</reference>
<evidence type="ECO:0000256" key="2">
    <source>
        <dbReference type="PIRSR" id="PIRSR602401-1"/>
    </source>
</evidence>
<dbReference type="AlphaFoldDB" id="A0A1G9V137"/>
<dbReference type="STRING" id="211114.SAMN04489726_2756"/>
<name>A0A1G9V137_ALLAB</name>
<keyword evidence="4" id="KW-1185">Reference proteome</keyword>
<dbReference type="Pfam" id="PF00067">
    <property type="entry name" value="p450"/>
    <property type="match status" value="1"/>
</dbReference>
<keyword evidence="2" id="KW-0408">Iron</keyword>
<dbReference type="InterPro" id="IPR001128">
    <property type="entry name" value="Cyt_P450"/>
</dbReference>
<dbReference type="OrthoDB" id="500678at2"/>
<dbReference type="InterPro" id="IPR002401">
    <property type="entry name" value="Cyt_P450_E_grp-I"/>
</dbReference>
<organism evidence="3 4">
    <name type="scientific">Allokutzneria albata</name>
    <name type="common">Kibdelosporangium albatum</name>
    <dbReference type="NCBI Taxonomy" id="211114"/>
    <lineage>
        <taxon>Bacteria</taxon>
        <taxon>Bacillati</taxon>
        <taxon>Actinomycetota</taxon>
        <taxon>Actinomycetes</taxon>
        <taxon>Pseudonocardiales</taxon>
        <taxon>Pseudonocardiaceae</taxon>
        <taxon>Allokutzneria</taxon>
    </lineage>
</organism>
<dbReference type="GO" id="GO:0016705">
    <property type="term" value="F:oxidoreductase activity, acting on paired donors, with incorporation or reduction of molecular oxygen"/>
    <property type="evidence" value="ECO:0007669"/>
    <property type="project" value="InterPro"/>
</dbReference>
<dbReference type="GO" id="GO:0004497">
    <property type="term" value="F:monooxygenase activity"/>
    <property type="evidence" value="ECO:0007669"/>
    <property type="project" value="InterPro"/>
</dbReference>
<dbReference type="Proteomes" id="UP000183376">
    <property type="component" value="Chromosome I"/>
</dbReference>
<dbReference type="PANTHER" id="PTHR24305:SF166">
    <property type="entry name" value="CYTOCHROME P450 12A4, MITOCHONDRIAL-RELATED"/>
    <property type="match status" value="1"/>
</dbReference>
<evidence type="ECO:0000313" key="3">
    <source>
        <dbReference type="EMBL" id="SDM65780.1"/>
    </source>
</evidence>
<feature type="binding site" description="axial binding residue" evidence="2">
    <location>
        <position position="306"/>
    </location>
    <ligand>
        <name>heme</name>
        <dbReference type="ChEBI" id="CHEBI:30413"/>
    </ligand>
    <ligandPart>
        <name>Fe</name>
        <dbReference type="ChEBI" id="CHEBI:18248"/>
    </ligandPart>
</feature>
<evidence type="ECO:0000313" key="4">
    <source>
        <dbReference type="Proteomes" id="UP000183376"/>
    </source>
</evidence>
<dbReference type="GO" id="GO:0020037">
    <property type="term" value="F:heme binding"/>
    <property type="evidence" value="ECO:0007669"/>
    <property type="project" value="InterPro"/>
</dbReference>
<protein>
    <submittedName>
        <fullName evidence="3">Cytochrome P450</fullName>
    </submittedName>
</protein>
<dbReference type="CDD" id="cd00302">
    <property type="entry name" value="cytochrome_P450"/>
    <property type="match status" value="1"/>
</dbReference>
<dbReference type="Gene3D" id="1.10.630.10">
    <property type="entry name" value="Cytochrome P450"/>
    <property type="match status" value="1"/>
</dbReference>
<comment type="cofactor">
    <cofactor evidence="2">
        <name>heme</name>
        <dbReference type="ChEBI" id="CHEBI:30413"/>
    </cofactor>
</comment>
<dbReference type="EMBL" id="LT629701">
    <property type="protein sequence ID" value="SDM65780.1"/>
    <property type="molecule type" value="Genomic_DNA"/>
</dbReference>
<proteinExistence type="inferred from homology"/>
<dbReference type="GO" id="GO:0005506">
    <property type="term" value="F:iron ion binding"/>
    <property type="evidence" value="ECO:0007669"/>
    <property type="project" value="InterPro"/>
</dbReference>
<sequence length="354" mass="38512">MNPRAAALAAAAARADDGISEVEPGVWLVTDPTATERLLANKAAFAPRADLRTTVTSWGPDGLATWMAVRRAMRPLLSAARADAFTPVIAAEAERITAAWPDVVDAMREAVRLVSAINVRYVLGEAAPAISALVDKELSVASRLWRRRRAQCATYEAIRRHVRTTNTGLPAHLAEHGFDEHAITLSVRTMLLSSHHVPAAALAWCLHELSAHPDVQERARTDVPFCQAVVREVLRLHPPVWQLPRQLAAPVGDLPAGVTVLFSPYLNQRDPGAYAEPDEFRPQRWQSGACPASGSYFPFALGPRFCPGSQLALTELTVILGTVLRSYRLMPHKPAKPSRGILHAPNGLHLRVGP</sequence>
<dbReference type="eggNOG" id="COG2124">
    <property type="taxonomic scope" value="Bacteria"/>
</dbReference>
<accession>A0A1G9V137</accession>
<dbReference type="SUPFAM" id="SSF48264">
    <property type="entry name" value="Cytochrome P450"/>
    <property type="match status" value="1"/>
</dbReference>
<dbReference type="PRINTS" id="PR00463">
    <property type="entry name" value="EP450I"/>
</dbReference>
<dbReference type="InterPro" id="IPR050121">
    <property type="entry name" value="Cytochrome_P450_monoxygenase"/>
</dbReference>
<gene>
    <name evidence="3" type="ORF">SAMN04489726_2756</name>
</gene>
<keyword evidence="2" id="KW-0479">Metal-binding</keyword>
<comment type="similarity">
    <text evidence="1">Belongs to the cytochrome P450 family.</text>
</comment>
<evidence type="ECO:0000256" key="1">
    <source>
        <dbReference type="ARBA" id="ARBA00010617"/>
    </source>
</evidence>
<keyword evidence="2" id="KW-0349">Heme</keyword>
<dbReference type="PANTHER" id="PTHR24305">
    <property type="entry name" value="CYTOCHROME P450"/>
    <property type="match status" value="1"/>
</dbReference>